<dbReference type="PANTHER" id="PTHR30502">
    <property type="entry name" value="2-KETO-3-DEOXY-L-RHAMNONATE ALDOLASE"/>
    <property type="match status" value="1"/>
</dbReference>
<protein>
    <recommendedName>
        <fullName evidence="4">HpcH/HpaI aldolase/citrate lyase domain-containing protein</fullName>
    </recommendedName>
</protein>
<dbReference type="GO" id="GO:0005737">
    <property type="term" value="C:cytoplasm"/>
    <property type="evidence" value="ECO:0007669"/>
    <property type="project" value="TreeGrafter"/>
</dbReference>
<keyword evidence="6" id="KW-1185">Reference proteome</keyword>
<dbReference type="GO" id="GO:0016832">
    <property type="term" value="F:aldehyde-lyase activity"/>
    <property type="evidence" value="ECO:0007669"/>
    <property type="project" value="TreeGrafter"/>
</dbReference>
<accession>A0A8K0JRA6</accession>
<dbReference type="AlphaFoldDB" id="A0A8K0JRA6"/>
<sequence length="305" mass="32500">MPSTEVVRVDTTSASKDVKLDYNDPAYKSALASCRPNLVKQRLANRQLAHSLSIKLIPDPEMAVMAADAGYHSLLIDLEHSSINLSTASAISCACLQAGITPIVRVPANTSDWISRVLDGGATGVIVPHVNSAAEAAHVVKYAKFFPLGERSATAGLPLFRYRSPALKYANACANEATLVVVMIETQQALDVANEIAAVEGVDVILIGTQDLSTDMGIAGEFDHPRIATAYQTVAKAIHEASLKSGTVKSVGVGGLNGRPDLIQKFVCDDEYGVTRYAMSATDSVLVMKSMKEKAEVLEKIEQTI</sequence>
<dbReference type="InterPro" id="IPR005000">
    <property type="entry name" value="Aldolase/citrate-lyase_domain"/>
</dbReference>
<evidence type="ECO:0000259" key="4">
    <source>
        <dbReference type="Pfam" id="PF03328"/>
    </source>
</evidence>
<dbReference type="InterPro" id="IPR050251">
    <property type="entry name" value="HpcH-HpaI_aldolase"/>
</dbReference>
<evidence type="ECO:0000256" key="2">
    <source>
        <dbReference type="ARBA" id="ARBA00022723"/>
    </source>
</evidence>
<dbReference type="InterPro" id="IPR040442">
    <property type="entry name" value="Pyrv_kinase-like_dom_sf"/>
</dbReference>
<dbReference type="SUPFAM" id="SSF51621">
    <property type="entry name" value="Phosphoenolpyruvate/pyruvate domain"/>
    <property type="match status" value="1"/>
</dbReference>
<keyword evidence="2" id="KW-0479">Metal-binding</keyword>
<comment type="caution">
    <text evidence="5">The sequence shown here is derived from an EMBL/GenBank/DDBJ whole genome shotgun (WGS) entry which is preliminary data.</text>
</comment>
<dbReference type="InterPro" id="IPR015813">
    <property type="entry name" value="Pyrv/PenolPyrv_kinase-like_dom"/>
</dbReference>
<dbReference type="PANTHER" id="PTHR30502:SF0">
    <property type="entry name" value="PHOSPHOENOLPYRUVATE CARBOXYLASE FAMILY PROTEIN"/>
    <property type="match status" value="1"/>
</dbReference>
<proteinExistence type="inferred from homology"/>
<dbReference type="OrthoDB" id="1621678at2759"/>
<dbReference type="Proteomes" id="UP000812966">
    <property type="component" value="Unassembled WGS sequence"/>
</dbReference>
<evidence type="ECO:0000313" key="5">
    <source>
        <dbReference type="EMBL" id="KAG7571288.1"/>
    </source>
</evidence>
<comment type="similarity">
    <text evidence="1">Belongs to the HpcH/HpaI aldolase family.</text>
</comment>
<name>A0A8K0JRA6_9TREE</name>
<dbReference type="Gene3D" id="3.20.20.60">
    <property type="entry name" value="Phosphoenolpyruvate-binding domains"/>
    <property type="match status" value="1"/>
</dbReference>
<organism evidence="5 6">
    <name type="scientific">Filobasidium floriforme</name>
    <dbReference type="NCBI Taxonomy" id="5210"/>
    <lineage>
        <taxon>Eukaryota</taxon>
        <taxon>Fungi</taxon>
        <taxon>Dikarya</taxon>
        <taxon>Basidiomycota</taxon>
        <taxon>Agaricomycotina</taxon>
        <taxon>Tremellomycetes</taxon>
        <taxon>Filobasidiales</taxon>
        <taxon>Filobasidiaceae</taxon>
        <taxon>Filobasidium</taxon>
    </lineage>
</organism>
<dbReference type="GO" id="GO:0046872">
    <property type="term" value="F:metal ion binding"/>
    <property type="evidence" value="ECO:0007669"/>
    <property type="project" value="UniProtKB-KW"/>
</dbReference>
<keyword evidence="3" id="KW-0456">Lyase</keyword>
<reference evidence="5" key="1">
    <citation type="submission" date="2020-04" db="EMBL/GenBank/DDBJ databases">
        <title>Analysis of mating type loci in Filobasidium floriforme.</title>
        <authorList>
            <person name="Nowrousian M."/>
        </authorList>
    </citation>
    <scope>NUCLEOTIDE SEQUENCE</scope>
    <source>
        <strain evidence="5">CBS 6242</strain>
    </source>
</reference>
<dbReference type="EMBL" id="JABELV010000009">
    <property type="protein sequence ID" value="KAG7571288.1"/>
    <property type="molecule type" value="Genomic_DNA"/>
</dbReference>
<gene>
    <name evidence="5" type="ORF">FFLO_00800</name>
</gene>
<feature type="domain" description="HpcH/HpaI aldolase/citrate lyase" evidence="4">
    <location>
        <begin position="59"/>
        <end position="242"/>
    </location>
</feature>
<evidence type="ECO:0000256" key="3">
    <source>
        <dbReference type="ARBA" id="ARBA00023239"/>
    </source>
</evidence>
<dbReference type="Pfam" id="PF03328">
    <property type="entry name" value="HpcH_HpaI"/>
    <property type="match status" value="1"/>
</dbReference>
<evidence type="ECO:0000313" key="6">
    <source>
        <dbReference type="Proteomes" id="UP000812966"/>
    </source>
</evidence>
<evidence type="ECO:0000256" key="1">
    <source>
        <dbReference type="ARBA" id="ARBA00005568"/>
    </source>
</evidence>